<evidence type="ECO:0000313" key="2">
    <source>
        <dbReference type="EMBL" id="OJJ33939.1"/>
    </source>
</evidence>
<dbReference type="AlphaFoldDB" id="A0A1L9RG71"/>
<dbReference type="EMBL" id="KV878213">
    <property type="protein sequence ID" value="OJJ33939.1"/>
    <property type="molecule type" value="Genomic_DNA"/>
</dbReference>
<gene>
    <name evidence="2" type="ORF">ASPWEDRAFT_549886</name>
</gene>
<dbReference type="Gene3D" id="1.20.1280.50">
    <property type="match status" value="1"/>
</dbReference>
<dbReference type="GeneID" id="63753982"/>
<dbReference type="Proteomes" id="UP000184383">
    <property type="component" value="Unassembled WGS sequence"/>
</dbReference>
<keyword evidence="3" id="KW-1185">Reference proteome</keyword>
<name>A0A1L9RG71_ASPWE</name>
<proteinExistence type="predicted"/>
<dbReference type="CDD" id="cd09917">
    <property type="entry name" value="F-box_SF"/>
    <property type="match status" value="1"/>
</dbReference>
<reference evidence="3" key="1">
    <citation type="journal article" date="2017" name="Genome Biol.">
        <title>Comparative genomics reveals high biological diversity and specific adaptations in the industrially and medically important fungal genus Aspergillus.</title>
        <authorList>
            <person name="de Vries R.P."/>
            <person name="Riley R."/>
            <person name="Wiebenga A."/>
            <person name="Aguilar-Osorio G."/>
            <person name="Amillis S."/>
            <person name="Uchima C.A."/>
            <person name="Anderluh G."/>
            <person name="Asadollahi M."/>
            <person name="Askin M."/>
            <person name="Barry K."/>
            <person name="Battaglia E."/>
            <person name="Bayram O."/>
            <person name="Benocci T."/>
            <person name="Braus-Stromeyer S.A."/>
            <person name="Caldana C."/>
            <person name="Canovas D."/>
            <person name="Cerqueira G.C."/>
            <person name="Chen F."/>
            <person name="Chen W."/>
            <person name="Choi C."/>
            <person name="Clum A."/>
            <person name="Dos Santos R.A."/>
            <person name="Damasio A.R."/>
            <person name="Diallinas G."/>
            <person name="Emri T."/>
            <person name="Fekete E."/>
            <person name="Flipphi M."/>
            <person name="Freyberg S."/>
            <person name="Gallo A."/>
            <person name="Gournas C."/>
            <person name="Habgood R."/>
            <person name="Hainaut M."/>
            <person name="Harispe M.L."/>
            <person name="Henrissat B."/>
            <person name="Hilden K.S."/>
            <person name="Hope R."/>
            <person name="Hossain A."/>
            <person name="Karabika E."/>
            <person name="Karaffa L."/>
            <person name="Karanyi Z."/>
            <person name="Krasevec N."/>
            <person name="Kuo A."/>
            <person name="Kusch H."/>
            <person name="LaButti K."/>
            <person name="Lagendijk E.L."/>
            <person name="Lapidus A."/>
            <person name="Levasseur A."/>
            <person name="Lindquist E."/>
            <person name="Lipzen A."/>
            <person name="Logrieco A.F."/>
            <person name="MacCabe A."/>
            <person name="Maekelae M.R."/>
            <person name="Malavazi I."/>
            <person name="Melin P."/>
            <person name="Meyer V."/>
            <person name="Mielnichuk N."/>
            <person name="Miskei M."/>
            <person name="Molnar A.P."/>
            <person name="Mule G."/>
            <person name="Ngan C.Y."/>
            <person name="Orejas M."/>
            <person name="Orosz E."/>
            <person name="Ouedraogo J.P."/>
            <person name="Overkamp K.M."/>
            <person name="Park H.-S."/>
            <person name="Perrone G."/>
            <person name="Piumi F."/>
            <person name="Punt P.J."/>
            <person name="Ram A.F."/>
            <person name="Ramon A."/>
            <person name="Rauscher S."/>
            <person name="Record E."/>
            <person name="Riano-Pachon D.M."/>
            <person name="Robert V."/>
            <person name="Roehrig J."/>
            <person name="Ruller R."/>
            <person name="Salamov A."/>
            <person name="Salih N.S."/>
            <person name="Samson R.A."/>
            <person name="Sandor E."/>
            <person name="Sanguinetti M."/>
            <person name="Schuetze T."/>
            <person name="Sepcic K."/>
            <person name="Shelest E."/>
            <person name="Sherlock G."/>
            <person name="Sophianopoulou V."/>
            <person name="Squina F.M."/>
            <person name="Sun H."/>
            <person name="Susca A."/>
            <person name="Todd R.B."/>
            <person name="Tsang A."/>
            <person name="Unkles S.E."/>
            <person name="van de Wiele N."/>
            <person name="van Rossen-Uffink D."/>
            <person name="Oliveira J.V."/>
            <person name="Vesth T.C."/>
            <person name="Visser J."/>
            <person name="Yu J.-H."/>
            <person name="Zhou M."/>
            <person name="Andersen M.R."/>
            <person name="Archer D.B."/>
            <person name="Baker S.E."/>
            <person name="Benoit I."/>
            <person name="Brakhage A.A."/>
            <person name="Braus G.H."/>
            <person name="Fischer R."/>
            <person name="Frisvad J.C."/>
            <person name="Goldman G.H."/>
            <person name="Houbraken J."/>
            <person name="Oakley B."/>
            <person name="Pocsi I."/>
            <person name="Scazzocchio C."/>
            <person name="Seiboth B."/>
            <person name="vanKuyk P.A."/>
            <person name="Wortman J."/>
            <person name="Dyer P.S."/>
            <person name="Grigoriev I.V."/>
        </authorList>
    </citation>
    <scope>NUCLEOTIDE SEQUENCE [LARGE SCALE GENOMIC DNA]</scope>
    <source>
        <strain evidence="3">DTO 134E9</strain>
    </source>
</reference>
<feature type="domain" description="F-box" evidence="1">
    <location>
        <begin position="9"/>
        <end position="45"/>
    </location>
</feature>
<organism evidence="2 3">
    <name type="scientific">Aspergillus wentii DTO 134E9</name>
    <dbReference type="NCBI Taxonomy" id="1073089"/>
    <lineage>
        <taxon>Eukaryota</taxon>
        <taxon>Fungi</taxon>
        <taxon>Dikarya</taxon>
        <taxon>Ascomycota</taxon>
        <taxon>Pezizomycotina</taxon>
        <taxon>Eurotiomycetes</taxon>
        <taxon>Eurotiomycetidae</taxon>
        <taxon>Eurotiales</taxon>
        <taxon>Aspergillaceae</taxon>
        <taxon>Aspergillus</taxon>
        <taxon>Aspergillus subgen. Cremei</taxon>
    </lineage>
</organism>
<dbReference type="RefSeq" id="XP_040687615.1">
    <property type="nucleotide sequence ID" value="XM_040838134.1"/>
</dbReference>
<dbReference type="InterPro" id="IPR036047">
    <property type="entry name" value="F-box-like_dom_sf"/>
</dbReference>
<sequence>MEPVAICIPELLEHILIFLDIRTLLISAQRVCRLWNQVIAQSKALQQALFFHPTDSKDQERIRNPLLSDVFWSCTVPWKLWDKPYGPASYQPENNKTGIWNLIERIERENASWRRMLIQQPPTSRIGIINGFSLDRKLDTTYWQLRIQPNHDHLRMDSIFTGLQTQAISPCRPEWAFWDRTPDGYVRILGDYALVLLDAVLQECDIAIFACSDRQIMRPIFRDLMDQKDYRSSYGESFMQKLCKPSKAIDGLDAERIVSWLRQVQGNIKYEPRIGGSRRRIRSC</sequence>
<dbReference type="Pfam" id="PF12937">
    <property type="entry name" value="F-box-like"/>
    <property type="match status" value="1"/>
</dbReference>
<evidence type="ECO:0000259" key="1">
    <source>
        <dbReference type="Pfam" id="PF12937"/>
    </source>
</evidence>
<accession>A0A1L9RG71</accession>
<dbReference type="InterPro" id="IPR001810">
    <property type="entry name" value="F-box_dom"/>
</dbReference>
<dbReference type="STRING" id="1073089.A0A1L9RG71"/>
<dbReference type="SUPFAM" id="SSF81383">
    <property type="entry name" value="F-box domain"/>
    <property type="match status" value="1"/>
</dbReference>
<dbReference type="VEuPathDB" id="FungiDB:ASPWEDRAFT_549886"/>
<protein>
    <recommendedName>
        <fullName evidence="1">F-box domain-containing protein</fullName>
    </recommendedName>
</protein>
<dbReference type="OrthoDB" id="3800738at2759"/>
<evidence type="ECO:0000313" key="3">
    <source>
        <dbReference type="Proteomes" id="UP000184383"/>
    </source>
</evidence>